<dbReference type="EMBL" id="JAUCMV010000005">
    <property type="protein sequence ID" value="KAK0396135.1"/>
    <property type="molecule type" value="Genomic_DNA"/>
</dbReference>
<accession>A0AA39GYY3</accession>
<protein>
    <submittedName>
        <fullName evidence="1">Uncharacterized protein</fullName>
    </submittedName>
</protein>
<organism evidence="1 2">
    <name type="scientific">Steinernema hermaphroditum</name>
    <dbReference type="NCBI Taxonomy" id="289476"/>
    <lineage>
        <taxon>Eukaryota</taxon>
        <taxon>Metazoa</taxon>
        <taxon>Ecdysozoa</taxon>
        <taxon>Nematoda</taxon>
        <taxon>Chromadorea</taxon>
        <taxon>Rhabditida</taxon>
        <taxon>Tylenchina</taxon>
        <taxon>Panagrolaimomorpha</taxon>
        <taxon>Strongyloidoidea</taxon>
        <taxon>Steinernematidae</taxon>
        <taxon>Steinernema</taxon>
    </lineage>
</organism>
<reference evidence="1" key="1">
    <citation type="submission" date="2023-06" db="EMBL/GenBank/DDBJ databases">
        <title>Genomic analysis of the entomopathogenic nematode Steinernema hermaphroditum.</title>
        <authorList>
            <person name="Schwarz E.M."/>
            <person name="Heppert J.K."/>
            <person name="Baniya A."/>
            <person name="Schwartz H.T."/>
            <person name="Tan C.-H."/>
            <person name="Antoshechkin I."/>
            <person name="Sternberg P.W."/>
            <person name="Goodrich-Blair H."/>
            <person name="Dillman A.R."/>
        </authorList>
    </citation>
    <scope>NUCLEOTIDE SEQUENCE</scope>
    <source>
        <strain evidence="1">PS9179</strain>
        <tissue evidence="1">Whole animal</tissue>
    </source>
</reference>
<name>A0AA39GYY3_9BILA</name>
<proteinExistence type="predicted"/>
<dbReference type="AlphaFoldDB" id="A0AA39GYY3"/>
<evidence type="ECO:0000313" key="1">
    <source>
        <dbReference type="EMBL" id="KAK0396135.1"/>
    </source>
</evidence>
<sequence>MALTSLLDLEGKRRKLAYKQMSMILLALALHMDFSPEESEELLEEELDSSEIATWYRLQCWLNPEAHTIKIHDGRDLESLNKHQIILLMIRFALLRV</sequence>
<dbReference type="Proteomes" id="UP001175271">
    <property type="component" value="Unassembled WGS sequence"/>
</dbReference>
<comment type="caution">
    <text evidence="1">The sequence shown here is derived from an EMBL/GenBank/DDBJ whole genome shotgun (WGS) entry which is preliminary data.</text>
</comment>
<keyword evidence="2" id="KW-1185">Reference proteome</keyword>
<evidence type="ECO:0000313" key="2">
    <source>
        <dbReference type="Proteomes" id="UP001175271"/>
    </source>
</evidence>
<gene>
    <name evidence="1" type="ORF">QR680_001586</name>
</gene>